<dbReference type="OrthoDB" id="5596707at2759"/>
<dbReference type="Proteomes" id="UP000807342">
    <property type="component" value="Unassembled WGS sequence"/>
</dbReference>
<dbReference type="EMBL" id="MU152124">
    <property type="protein sequence ID" value="KAF9440990.1"/>
    <property type="molecule type" value="Genomic_DNA"/>
</dbReference>
<dbReference type="Pfam" id="PF13975">
    <property type="entry name" value="gag-asp_proteas"/>
    <property type="match status" value="1"/>
</dbReference>
<evidence type="ECO:0000313" key="3">
    <source>
        <dbReference type="Proteomes" id="UP000807342"/>
    </source>
</evidence>
<dbReference type="AlphaFoldDB" id="A0A9P5X0A9"/>
<evidence type="ECO:0000256" key="1">
    <source>
        <dbReference type="SAM" id="MobiDB-lite"/>
    </source>
</evidence>
<sequence>PPFNASQGLPQPSISNQPQFHFSTPIEDPKLTQNVIQQSLNTPFSITLQEFYSTSSEARKFVKDQLTMRCIPIGQTAAMSAFEEATEEDNVFSFLQQSPTTLPRSLIIANQVKDLWTIPLELGGSVTVEAILDEGSQITAIQRDVWERLGLPLLSNQTMVMESANSSKEATLGLLHNLPAHIGRSTLYLQVQVVENASYEMLLG</sequence>
<name>A0A9P5X0A9_9AGAR</name>
<evidence type="ECO:0000313" key="2">
    <source>
        <dbReference type="EMBL" id="KAF9440990.1"/>
    </source>
</evidence>
<feature type="non-terminal residue" evidence="2">
    <location>
        <position position="1"/>
    </location>
</feature>
<comment type="caution">
    <text evidence="2">The sequence shown here is derived from an EMBL/GenBank/DDBJ whole genome shotgun (WGS) entry which is preliminary data.</text>
</comment>
<dbReference type="InterPro" id="IPR021109">
    <property type="entry name" value="Peptidase_aspartic_dom_sf"/>
</dbReference>
<dbReference type="Gene3D" id="2.40.70.10">
    <property type="entry name" value="Acid Proteases"/>
    <property type="match status" value="1"/>
</dbReference>
<protein>
    <submittedName>
        <fullName evidence="2">Uncharacterized protein</fullName>
    </submittedName>
</protein>
<keyword evidence="3" id="KW-1185">Reference proteome</keyword>
<dbReference type="SUPFAM" id="SSF50630">
    <property type="entry name" value="Acid proteases"/>
    <property type="match status" value="1"/>
</dbReference>
<gene>
    <name evidence="2" type="ORF">P691DRAFT_815582</name>
</gene>
<organism evidence="2 3">
    <name type="scientific">Macrolepiota fuliginosa MF-IS2</name>
    <dbReference type="NCBI Taxonomy" id="1400762"/>
    <lineage>
        <taxon>Eukaryota</taxon>
        <taxon>Fungi</taxon>
        <taxon>Dikarya</taxon>
        <taxon>Basidiomycota</taxon>
        <taxon>Agaricomycotina</taxon>
        <taxon>Agaricomycetes</taxon>
        <taxon>Agaricomycetidae</taxon>
        <taxon>Agaricales</taxon>
        <taxon>Agaricineae</taxon>
        <taxon>Agaricaceae</taxon>
        <taxon>Macrolepiota</taxon>
    </lineage>
</organism>
<accession>A0A9P5X0A9</accession>
<dbReference type="CDD" id="cd00303">
    <property type="entry name" value="retropepsin_like"/>
    <property type="match status" value="1"/>
</dbReference>
<proteinExistence type="predicted"/>
<feature type="region of interest" description="Disordered" evidence="1">
    <location>
        <begin position="1"/>
        <end position="20"/>
    </location>
</feature>
<reference evidence="2" key="1">
    <citation type="submission" date="2020-11" db="EMBL/GenBank/DDBJ databases">
        <authorList>
            <consortium name="DOE Joint Genome Institute"/>
            <person name="Ahrendt S."/>
            <person name="Riley R."/>
            <person name="Andreopoulos W."/>
            <person name="Labutti K."/>
            <person name="Pangilinan J."/>
            <person name="Ruiz-Duenas F.J."/>
            <person name="Barrasa J.M."/>
            <person name="Sanchez-Garcia M."/>
            <person name="Camarero S."/>
            <person name="Miyauchi S."/>
            <person name="Serrano A."/>
            <person name="Linde D."/>
            <person name="Babiker R."/>
            <person name="Drula E."/>
            <person name="Ayuso-Fernandez I."/>
            <person name="Pacheco R."/>
            <person name="Padilla G."/>
            <person name="Ferreira P."/>
            <person name="Barriuso J."/>
            <person name="Kellner H."/>
            <person name="Castanera R."/>
            <person name="Alfaro M."/>
            <person name="Ramirez L."/>
            <person name="Pisabarro A.G."/>
            <person name="Kuo A."/>
            <person name="Tritt A."/>
            <person name="Lipzen A."/>
            <person name="He G."/>
            <person name="Yan M."/>
            <person name="Ng V."/>
            <person name="Cullen D."/>
            <person name="Martin F."/>
            <person name="Rosso M.-N."/>
            <person name="Henrissat B."/>
            <person name="Hibbett D."/>
            <person name="Martinez A.T."/>
            <person name="Grigoriev I.V."/>
        </authorList>
    </citation>
    <scope>NUCLEOTIDE SEQUENCE</scope>
    <source>
        <strain evidence="2">MF-IS2</strain>
    </source>
</reference>